<dbReference type="GO" id="GO:0006696">
    <property type="term" value="P:ergosterol biosynthetic process"/>
    <property type="evidence" value="ECO:0007669"/>
    <property type="project" value="TreeGrafter"/>
</dbReference>
<dbReference type="GO" id="GO:0005789">
    <property type="term" value="C:endoplasmic reticulum membrane"/>
    <property type="evidence" value="ECO:0007669"/>
    <property type="project" value="TreeGrafter"/>
</dbReference>
<evidence type="ECO:0000256" key="6">
    <source>
        <dbReference type="ARBA" id="ARBA00023593"/>
    </source>
</evidence>
<evidence type="ECO:0000313" key="8">
    <source>
        <dbReference type="EMBL" id="GAD97069.1"/>
    </source>
</evidence>
<dbReference type="InterPro" id="IPR051593">
    <property type="entry name" value="Ergosterol_Biosynth_ERG27"/>
</dbReference>
<keyword evidence="5" id="KW-0443">Lipid metabolism</keyword>
<comment type="similarity">
    <text evidence="6">Belongs to the short-chain dehydrogenases/reductases (SDR) family. ERG27 subfamily.</text>
</comment>
<gene>
    <name evidence="8" type="ORF">PVAR5_5738</name>
</gene>
<evidence type="ECO:0000256" key="7">
    <source>
        <dbReference type="SAM" id="MobiDB-lite"/>
    </source>
</evidence>
<evidence type="ECO:0000256" key="5">
    <source>
        <dbReference type="ARBA" id="ARBA00023098"/>
    </source>
</evidence>
<dbReference type="GO" id="GO:0005811">
    <property type="term" value="C:lipid droplet"/>
    <property type="evidence" value="ECO:0007669"/>
    <property type="project" value="TreeGrafter"/>
</dbReference>
<keyword evidence="2" id="KW-0521">NADP</keyword>
<feature type="compositionally biased region" description="Basic and acidic residues" evidence="7">
    <location>
        <begin position="265"/>
        <end position="280"/>
    </location>
</feature>
<dbReference type="PANTHER" id="PTHR43647:SF1">
    <property type="entry name" value="3-KETO-STEROID REDUCTASE ERG27"/>
    <property type="match status" value="1"/>
</dbReference>
<keyword evidence="9" id="KW-1185">Reference proteome</keyword>
<dbReference type="HOGENOM" id="CLU_029944_0_0_1"/>
<dbReference type="SUPFAM" id="SSF51735">
    <property type="entry name" value="NAD(P)-binding Rossmann-fold domains"/>
    <property type="match status" value="1"/>
</dbReference>
<dbReference type="PANTHER" id="PTHR43647">
    <property type="entry name" value="DEHYDROGENASE"/>
    <property type="match status" value="1"/>
</dbReference>
<dbReference type="Proteomes" id="UP000018001">
    <property type="component" value="Unassembled WGS sequence"/>
</dbReference>
<dbReference type="GO" id="GO:0000253">
    <property type="term" value="F:3-beta-hydroxysteroid 3-dehydrogenase (NADP+) activity"/>
    <property type="evidence" value="ECO:0007669"/>
    <property type="project" value="TreeGrafter"/>
</dbReference>
<evidence type="ECO:0000256" key="3">
    <source>
        <dbReference type="ARBA" id="ARBA00022955"/>
    </source>
</evidence>
<dbReference type="InterPro" id="IPR036291">
    <property type="entry name" value="NAD(P)-bd_dom_sf"/>
</dbReference>
<keyword evidence="3" id="KW-0752">Steroid biosynthesis</keyword>
<evidence type="ECO:0000256" key="2">
    <source>
        <dbReference type="ARBA" id="ARBA00022857"/>
    </source>
</evidence>
<sequence>MSSNGASSELKDQIFILVTGANSGLGFSICCRLADEFLQKRPQTQHLTVIFTARGPKKGKETLARLQEHLRNNPIVRKEPSAASRVSFEAEDVDLTELLSVRALSRRLLQTVPKLDAVVLNAGYGGWTGINWTEAIWKVMTDTLHAVSWPTYKLGSVGMVTRKQTSLPKEEPRLGAVFCANVFGHYMLAHNVVPLLNRSGSPNGPGRIIWVSSLEATIELFDADDIQGLRTDASYESSKSLTDVLALTSDLPSTAPWVNSFLSEDSSKGPRKEEEQEGSHQKPTLYVTHPGICGTSIVPLILPAFYSMLFCFWFARMLGSPWHTVSTYFGACAPVWAALSEQAVLDAAEAPYRQNGGGHAKWGSSVDRRGVDRPVSSEVEGWGHGGVVGVAVVEEDRRRRRKRGARDLTVEDRQRFEELGRRCWKEMEELRIQWDGILDEAEAAASGSGTS</sequence>
<evidence type="ECO:0000256" key="1">
    <source>
        <dbReference type="ARBA" id="ARBA00022516"/>
    </source>
</evidence>
<reference evidence="9" key="1">
    <citation type="journal article" date="2014" name="Genome Announc.">
        <title>Draft genome sequence of the formaldehyde-resistant fungus Byssochlamys spectabilis No. 5 (anamorph Paecilomyces variotii No. 5) (NBRC109023).</title>
        <authorList>
            <person name="Oka T."/>
            <person name="Ekino K."/>
            <person name="Fukuda K."/>
            <person name="Nomura Y."/>
        </authorList>
    </citation>
    <scope>NUCLEOTIDE SEQUENCE [LARGE SCALE GENOMIC DNA]</scope>
    <source>
        <strain evidence="9">No. 5 / NBRC 109023</strain>
    </source>
</reference>
<protein>
    <submittedName>
        <fullName evidence="8">3-ketosteroid reductase</fullName>
    </submittedName>
</protein>
<name>V5FH96_BYSSN</name>
<dbReference type="FunCoup" id="V5FH96">
    <property type="interactions" value="142"/>
</dbReference>
<organism evidence="8 9">
    <name type="scientific">Byssochlamys spectabilis (strain No. 5 / NBRC 109023)</name>
    <name type="common">Paecilomyces variotii</name>
    <dbReference type="NCBI Taxonomy" id="1356009"/>
    <lineage>
        <taxon>Eukaryota</taxon>
        <taxon>Fungi</taxon>
        <taxon>Dikarya</taxon>
        <taxon>Ascomycota</taxon>
        <taxon>Pezizomycotina</taxon>
        <taxon>Eurotiomycetes</taxon>
        <taxon>Eurotiomycetidae</taxon>
        <taxon>Eurotiales</taxon>
        <taxon>Thermoascaceae</taxon>
        <taxon>Paecilomyces</taxon>
    </lineage>
</organism>
<dbReference type="InParanoid" id="V5FH96"/>
<accession>V5FH96</accession>
<dbReference type="EMBL" id="BAUL01000183">
    <property type="protein sequence ID" value="GAD97069.1"/>
    <property type="molecule type" value="Genomic_DNA"/>
</dbReference>
<dbReference type="AlphaFoldDB" id="V5FH96"/>
<dbReference type="OrthoDB" id="9989144at2759"/>
<proteinExistence type="inferred from homology"/>
<dbReference type="GO" id="GO:0005741">
    <property type="term" value="C:mitochondrial outer membrane"/>
    <property type="evidence" value="ECO:0007669"/>
    <property type="project" value="TreeGrafter"/>
</dbReference>
<comment type="caution">
    <text evidence="8">The sequence shown here is derived from an EMBL/GenBank/DDBJ whole genome shotgun (WGS) entry which is preliminary data.</text>
</comment>
<evidence type="ECO:0000313" key="9">
    <source>
        <dbReference type="Proteomes" id="UP000018001"/>
    </source>
</evidence>
<feature type="region of interest" description="Disordered" evidence="7">
    <location>
        <begin position="262"/>
        <end position="283"/>
    </location>
</feature>
<keyword evidence="4" id="KW-0560">Oxidoreductase</keyword>
<dbReference type="Gene3D" id="3.40.50.720">
    <property type="entry name" value="NAD(P)-binding Rossmann-like Domain"/>
    <property type="match status" value="1"/>
</dbReference>
<evidence type="ECO:0000256" key="4">
    <source>
        <dbReference type="ARBA" id="ARBA00023002"/>
    </source>
</evidence>
<keyword evidence="1" id="KW-0444">Lipid biosynthesis</keyword>
<dbReference type="eggNOG" id="KOG1478">
    <property type="taxonomic scope" value="Eukaryota"/>
</dbReference>